<feature type="compositionally biased region" description="Basic residues" evidence="1">
    <location>
        <begin position="41"/>
        <end position="50"/>
    </location>
</feature>
<evidence type="ECO:0000256" key="1">
    <source>
        <dbReference type="SAM" id="MobiDB-lite"/>
    </source>
</evidence>
<name>A0AAX6G6H0_IRIPA</name>
<accession>A0AAX6G6H0</accession>
<keyword evidence="3" id="KW-1185">Reference proteome</keyword>
<evidence type="ECO:0000313" key="3">
    <source>
        <dbReference type="Proteomes" id="UP001140949"/>
    </source>
</evidence>
<feature type="region of interest" description="Disordered" evidence="1">
    <location>
        <begin position="24"/>
        <end position="98"/>
    </location>
</feature>
<reference evidence="2" key="2">
    <citation type="submission" date="2023-04" db="EMBL/GenBank/DDBJ databases">
        <authorList>
            <person name="Bruccoleri R.E."/>
            <person name="Oakeley E.J."/>
            <person name="Faust A.-M."/>
            <person name="Dessus-Babus S."/>
            <person name="Altorfer M."/>
            <person name="Burckhardt D."/>
            <person name="Oertli M."/>
            <person name="Naumann U."/>
            <person name="Petersen F."/>
            <person name="Wong J."/>
        </authorList>
    </citation>
    <scope>NUCLEOTIDE SEQUENCE</scope>
    <source>
        <strain evidence="2">GSM-AAB239-AS_SAM_17_03QT</strain>
        <tissue evidence="2">Leaf</tissue>
    </source>
</reference>
<dbReference type="EMBL" id="JANAVB010022397">
    <property type="protein sequence ID" value="KAJ6824250.1"/>
    <property type="molecule type" value="Genomic_DNA"/>
</dbReference>
<evidence type="ECO:0000313" key="2">
    <source>
        <dbReference type="EMBL" id="KAJ6824250.1"/>
    </source>
</evidence>
<proteinExistence type="predicted"/>
<gene>
    <name evidence="2" type="ORF">M6B38_103045</name>
</gene>
<sequence length="98" mass="10972">MCRGVRDHNTFNIHLLCVGHGNFPLSDTQQLNQKEKEQKRSSKYPTHHPRLPPAEPHAAPGVDRRLPCRVSIGRLSASSLRSGAAEPRAPIRPPLRVR</sequence>
<comment type="caution">
    <text evidence="2">The sequence shown here is derived from an EMBL/GenBank/DDBJ whole genome shotgun (WGS) entry which is preliminary data.</text>
</comment>
<protein>
    <submittedName>
        <fullName evidence="2">Extensin</fullName>
    </submittedName>
</protein>
<reference evidence="2" key="1">
    <citation type="journal article" date="2023" name="GigaByte">
        <title>Genome assembly of the bearded iris, Iris pallida Lam.</title>
        <authorList>
            <person name="Bruccoleri R.E."/>
            <person name="Oakeley E.J."/>
            <person name="Faust A.M.E."/>
            <person name="Altorfer M."/>
            <person name="Dessus-Babus S."/>
            <person name="Burckhardt D."/>
            <person name="Oertli M."/>
            <person name="Naumann U."/>
            <person name="Petersen F."/>
            <person name="Wong J."/>
        </authorList>
    </citation>
    <scope>NUCLEOTIDE SEQUENCE</scope>
    <source>
        <strain evidence="2">GSM-AAB239-AS_SAM_17_03QT</strain>
    </source>
</reference>
<feature type="compositionally biased region" description="Low complexity" evidence="1">
    <location>
        <begin position="73"/>
        <end position="85"/>
    </location>
</feature>
<dbReference type="AlphaFoldDB" id="A0AAX6G6H0"/>
<organism evidence="2 3">
    <name type="scientific">Iris pallida</name>
    <name type="common">Sweet iris</name>
    <dbReference type="NCBI Taxonomy" id="29817"/>
    <lineage>
        <taxon>Eukaryota</taxon>
        <taxon>Viridiplantae</taxon>
        <taxon>Streptophyta</taxon>
        <taxon>Embryophyta</taxon>
        <taxon>Tracheophyta</taxon>
        <taxon>Spermatophyta</taxon>
        <taxon>Magnoliopsida</taxon>
        <taxon>Liliopsida</taxon>
        <taxon>Asparagales</taxon>
        <taxon>Iridaceae</taxon>
        <taxon>Iridoideae</taxon>
        <taxon>Irideae</taxon>
        <taxon>Iris</taxon>
    </lineage>
</organism>
<dbReference type="Proteomes" id="UP001140949">
    <property type="component" value="Unassembled WGS sequence"/>
</dbReference>